<dbReference type="GO" id="GO:0015074">
    <property type="term" value="P:DNA integration"/>
    <property type="evidence" value="ECO:0007669"/>
    <property type="project" value="InterPro"/>
</dbReference>
<dbReference type="RefSeq" id="WP_014173783.1">
    <property type="nucleotide sequence ID" value="NC_016582.1"/>
</dbReference>
<dbReference type="KEGG" id="sbh:SBI_01183"/>
<dbReference type="eggNOG" id="COG2801">
    <property type="taxonomic scope" value="Bacteria"/>
</dbReference>
<keyword evidence="3" id="KW-1185">Reference proteome</keyword>
<accession>D7C9X6</accession>
<dbReference type="GO" id="GO:0003676">
    <property type="term" value="F:nucleic acid binding"/>
    <property type="evidence" value="ECO:0007669"/>
    <property type="project" value="InterPro"/>
</dbReference>
<evidence type="ECO:0000313" key="2">
    <source>
        <dbReference type="EMBL" id="ADI04304.1"/>
    </source>
</evidence>
<feature type="domain" description="Integrase catalytic" evidence="1">
    <location>
        <begin position="122"/>
        <end position="295"/>
    </location>
</feature>
<organism evidence="2 3">
    <name type="scientific">Streptomyces bingchenggensis (strain BCW-1)</name>
    <dbReference type="NCBI Taxonomy" id="749414"/>
    <lineage>
        <taxon>Bacteria</taxon>
        <taxon>Bacillati</taxon>
        <taxon>Actinomycetota</taxon>
        <taxon>Actinomycetes</taxon>
        <taxon>Kitasatosporales</taxon>
        <taxon>Streptomycetaceae</taxon>
        <taxon>Streptomyces</taxon>
    </lineage>
</organism>
<proteinExistence type="predicted"/>
<dbReference type="InterPro" id="IPR009057">
    <property type="entry name" value="Homeodomain-like_sf"/>
</dbReference>
<dbReference type="PROSITE" id="PS50994">
    <property type="entry name" value="INTEGRASE"/>
    <property type="match status" value="1"/>
</dbReference>
<evidence type="ECO:0000313" key="3">
    <source>
        <dbReference type="Proteomes" id="UP000000377"/>
    </source>
</evidence>
<dbReference type="HOGENOM" id="CLU_064679_0_0_11"/>
<name>D7C9X6_STRBB</name>
<protein>
    <submittedName>
        <fullName evidence="2">Integrase catalytic region</fullName>
    </submittedName>
</protein>
<evidence type="ECO:0000259" key="1">
    <source>
        <dbReference type="PROSITE" id="PS50994"/>
    </source>
</evidence>
<reference evidence="2 3" key="1">
    <citation type="journal article" date="2010" name="J. Bacteriol.">
        <title>Genome sequence of the milbemycin-producing bacterium Streptomyces bingchenggensis.</title>
        <authorList>
            <person name="Wang X.J."/>
            <person name="Yan Y.J."/>
            <person name="Zhang B."/>
            <person name="An J."/>
            <person name="Wang J.J."/>
            <person name="Tian J."/>
            <person name="Jiang L."/>
            <person name="Chen Y.H."/>
            <person name="Huang S.X."/>
            <person name="Yin M."/>
            <person name="Zhang J."/>
            <person name="Gao A.L."/>
            <person name="Liu C.X."/>
            <person name="Zhu Z.X."/>
            <person name="Xiang W.S."/>
        </authorList>
    </citation>
    <scope>NUCLEOTIDE SEQUENCE [LARGE SCALE GENOMIC DNA]</scope>
    <source>
        <strain evidence="2 3">BCW-1</strain>
    </source>
</reference>
<dbReference type="InterPro" id="IPR001584">
    <property type="entry name" value="Integrase_cat-core"/>
</dbReference>
<dbReference type="InterPro" id="IPR012337">
    <property type="entry name" value="RNaseH-like_sf"/>
</dbReference>
<dbReference type="STRING" id="749414.SBI_01183"/>
<dbReference type="InterPro" id="IPR036397">
    <property type="entry name" value="RNaseH_sf"/>
</dbReference>
<dbReference type="EMBL" id="CP002047">
    <property type="protein sequence ID" value="ADI04304.1"/>
    <property type="molecule type" value="Genomic_DNA"/>
</dbReference>
<dbReference type="Gene3D" id="3.30.420.10">
    <property type="entry name" value="Ribonuclease H-like superfamily/Ribonuclease H"/>
    <property type="match status" value="1"/>
</dbReference>
<dbReference type="SUPFAM" id="SSF46689">
    <property type="entry name" value="Homeodomain-like"/>
    <property type="match status" value="1"/>
</dbReference>
<gene>
    <name evidence="2" type="ordered locus">SBI_01183</name>
</gene>
<sequence>MLRRQLQGWARYEPADRLWFAALSSLIPRRRRAKVFPVTPSTRLAWHRNLVARRWDYSRRRRGPGRPPTQAAVKNLVLRLARENSRWGHRRIQGELARLGHPIAASTVWQILHTAGIDPAPRRTGPTWCEFLSAQATSLIACDFLHIDTISLQRLHALVFLEHRTRRLHIAGVTAHPTAAWATQQARNLATDLGIRMDSLRFLIRDRDSKYTDAFDAVFQAEDIEIVKTPVRAPKANAHCERVIGTLRREVLDHILILGEGHVRRVLATYQRHCNAHRPHRARCQLPPQAHGQPPPVLKPASRKVLRTRVLGGVINEYRYAS</sequence>
<dbReference type="Proteomes" id="UP000000377">
    <property type="component" value="Chromosome"/>
</dbReference>
<dbReference type="PATRIC" id="fig|749414.3.peg.1213"/>
<dbReference type="AlphaFoldDB" id="D7C9X6"/>
<dbReference type="Pfam" id="PF13683">
    <property type="entry name" value="rve_3"/>
    <property type="match status" value="1"/>
</dbReference>
<dbReference type="SUPFAM" id="SSF53098">
    <property type="entry name" value="Ribonuclease H-like"/>
    <property type="match status" value="1"/>
</dbReference>